<evidence type="ECO:0000256" key="2">
    <source>
        <dbReference type="ARBA" id="ARBA00022729"/>
    </source>
</evidence>
<accession>A0A4Y4DHD4</accession>
<keyword evidence="7" id="KW-1185">Reference proteome</keyword>
<dbReference type="AlphaFoldDB" id="A0A4Y4DHD4"/>
<protein>
    <recommendedName>
        <fullName evidence="8">LppP/LprE family lipoprotein</fullName>
    </recommendedName>
</protein>
<evidence type="ECO:0008006" key="8">
    <source>
        <dbReference type="Google" id="ProtNLM"/>
    </source>
</evidence>
<keyword evidence="2" id="KW-0732">Signal</keyword>
<evidence type="ECO:0000256" key="4">
    <source>
        <dbReference type="ARBA" id="ARBA00023139"/>
    </source>
</evidence>
<keyword evidence="5" id="KW-0449">Lipoprotein</keyword>
<keyword evidence="4" id="KW-0564">Palmitate</keyword>
<reference evidence="6 7" key="1">
    <citation type="submission" date="2019-06" db="EMBL/GenBank/DDBJ databases">
        <title>Whole genome shotgun sequence of Glutamicibacter uratoxydans NBRC 15515.</title>
        <authorList>
            <person name="Hosoyama A."/>
            <person name="Uohara A."/>
            <person name="Ohji S."/>
            <person name="Ichikawa N."/>
        </authorList>
    </citation>
    <scope>NUCLEOTIDE SEQUENCE [LARGE SCALE GENOMIC DNA]</scope>
    <source>
        <strain evidence="6 7">NBRC 15515</strain>
    </source>
</reference>
<proteinExistence type="predicted"/>
<organism evidence="6 7">
    <name type="scientific">Glutamicibacter uratoxydans</name>
    <name type="common">Arthrobacter uratoxydans</name>
    <dbReference type="NCBI Taxonomy" id="43667"/>
    <lineage>
        <taxon>Bacteria</taxon>
        <taxon>Bacillati</taxon>
        <taxon>Actinomycetota</taxon>
        <taxon>Actinomycetes</taxon>
        <taxon>Micrococcales</taxon>
        <taxon>Micrococcaceae</taxon>
        <taxon>Glutamicibacter</taxon>
    </lineage>
</organism>
<keyword evidence="1" id="KW-1003">Cell membrane</keyword>
<dbReference type="Pfam" id="PF14041">
    <property type="entry name" value="Lipoprotein_21"/>
    <property type="match status" value="1"/>
</dbReference>
<evidence type="ECO:0000313" key="6">
    <source>
        <dbReference type="EMBL" id="GED04629.1"/>
    </source>
</evidence>
<evidence type="ECO:0000313" key="7">
    <source>
        <dbReference type="Proteomes" id="UP000316612"/>
    </source>
</evidence>
<dbReference type="Proteomes" id="UP000316612">
    <property type="component" value="Unassembled WGS sequence"/>
</dbReference>
<comment type="caution">
    <text evidence="6">The sequence shown here is derived from an EMBL/GenBank/DDBJ whole genome shotgun (WGS) entry which is preliminary data.</text>
</comment>
<evidence type="ECO:0000256" key="3">
    <source>
        <dbReference type="ARBA" id="ARBA00023136"/>
    </source>
</evidence>
<evidence type="ECO:0000256" key="5">
    <source>
        <dbReference type="ARBA" id="ARBA00023288"/>
    </source>
</evidence>
<sequence length="115" mass="12594">MGWEWDADYADTATYDPCAALSWVTYPIEGATGSSPFIIALFHEGKYIGVATRVTFGFFPKVQRINDSTLKVTYTYNRGAESNADASGRAVSTYSWDSGAGKVVHKGNFPPGYNY</sequence>
<evidence type="ECO:0000256" key="1">
    <source>
        <dbReference type="ARBA" id="ARBA00022475"/>
    </source>
</evidence>
<gene>
    <name evidence="6" type="ORF">AUR04nite_01610</name>
</gene>
<dbReference type="InterPro" id="IPR025971">
    <property type="entry name" value="LppP/LprE"/>
</dbReference>
<name>A0A4Y4DHD4_GLUUR</name>
<keyword evidence="3" id="KW-0472">Membrane</keyword>
<dbReference type="EMBL" id="BJNY01000001">
    <property type="protein sequence ID" value="GED04629.1"/>
    <property type="molecule type" value="Genomic_DNA"/>
</dbReference>